<evidence type="ECO:0000313" key="6">
    <source>
        <dbReference type="Proteomes" id="UP000243900"/>
    </source>
</evidence>
<dbReference type="OrthoDB" id="9808528at2"/>
<feature type="domain" description="CBS" evidence="4">
    <location>
        <begin position="247"/>
        <end position="303"/>
    </location>
</feature>
<dbReference type="GO" id="GO:0008773">
    <property type="term" value="F:[protein-PII] uridylyltransferase activity"/>
    <property type="evidence" value="ECO:0007669"/>
    <property type="project" value="InterPro"/>
</dbReference>
<dbReference type="SUPFAM" id="SSF54631">
    <property type="entry name" value="CBS-domain pair"/>
    <property type="match status" value="1"/>
</dbReference>
<evidence type="ECO:0000256" key="2">
    <source>
        <dbReference type="PROSITE-ProRule" id="PRU00703"/>
    </source>
</evidence>
<dbReference type="InterPro" id="IPR000595">
    <property type="entry name" value="cNMP-bd_dom"/>
</dbReference>
<evidence type="ECO:0000259" key="3">
    <source>
        <dbReference type="PROSITE" id="PS50042"/>
    </source>
</evidence>
<dbReference type="SMART" id="SM00116">
    <property type="entry name" value="CBS"/>
    <property type="match status" value="2"/>
</dbReference>
<protein>
    <submittedName>
        <fullName evidence="5">Cyclic nucleotide-binding protein</fullName>
    </submittedName>
</protein>
<dbReference type="Pfam" id="PF00027">
    <property type="entry name" value="cNMP_binding"/>
    <property type="match status" value="1"/>
</dbReference>
<keyword evidence="6" id="KW-1185">Reference proteome</keyword>
<dbReference type="PROSITE" id="PS50042">
    <property type="entry name" value="CNMP_BINDING_3"/>
    <property type="match status" value="1"/>
</dbReference>
<sequence>MTLADDSHRERDAARQHGESLARFLRQHPPFDRLPEAELQFLLRQARLVFHAAGSTLLHPDGGPVQQFFVVQQGRVQGLRRGRAGEPPRVQFEIGVGECFPLAALLGERATRTEHVALEDSFCLVWSRDDFARLVRESEPFREFALGGVSGLLAEVGRQLQQRVAGQLGSDFSMAQAVGDLLSRQPVQAGPELPLAEAVALMDREQVSSIVIVDAARRPVGIFTLRDLRRRLAGEGWQPEAPLSAWMTPGPVHLERDVPVFQAALMMAEHGITHIVVCHHGRLQGVLAERDLFQLQRLNLVALTRGIRHATSLGQLRESRAALARLVDQLLARGASAEQITQLVARLNDQLVQRVMTLAGNDLGAPDRPVTWLCFGSEAREEQTLHTDQDNGLWFDARDDEAAAVRARLLPWAGEVNRRLDALGLDWCWGGIMAGQPACCLSRREWRQRFFDLVREPAPARLLEAVIFLDLRAVQGDVEGVEALRLDVLDWIGGSDIFRRLLTEQALRRRPPLGHFRDFRLSRGGDHPNTFDLKLEALTPLIDAVRVLALGHGVTAVSTTARLRRLAADGVLRQVDADAYEEACQHLQLLRLQLHQEQQRGGGALGNRIDPDRLNPLDRRILRECLRQVQRLQQDIATRVGL</sequence>
<name>A0A2P6ARE2_9GAMM</name>
<dbReference type="Pfam" id="PF00571">
    <property type="entry name" value="CBS"/>
    <property type="match status" value="2"/>
</dbReference>
<dbReference type="Pfam" id="PF10335">
    <property type="entry name" value="DUF294_C"/>
    <property type="match status" value="1"/>
</dbReference>
<comment type="caution">
    <text evidence="5">The sequence shown here is derived from an EMBL/GenBank/DDBJ whole genome shotgun (WGS) entry which is preliminary data.</text>
</comment>
<dbReference type="CDD" id="cd05401">
    <property type="entry name" value="NT_GlnE_GlnD_like"/>
    <property type="match status" value="1"/>
</dbReference>
<dbReference type="InterPro" id="IPR051257">
    <property type="entry name" value="Diverse_CBS-Domain"/>
</dbReference>
<accession>A0A2P6ARE2</accession>
<dbReference type="Pfam" id="PF03445">
    <property type="entry name" value="DUF294"/>
    <property type="match status" value="1"/>
</dbReference>
<reference evidence="6" key="1">
    <citation type="submission" date="2018-02" db="EMBL/GenBank/DDBJ databases">
        <title>Genome sequencing of Solimonas sp. HR-BB.</title>
        <authorList>
            <person name="Lee Y."/>
            <person name="Jeon C.O."/>
        </authorList>
    </citation>
    <scope>NUCLEOTIDE SEQUENCE [LARGE SCALE GENOMIC DNA]</scope>
    <source>
        <strain evidence="6">HR-E</strain>
    </source>
</reference>
<evidence type="ECO:0000259" key="4">
    <source>
        <dbReference type="PROSITE" id="PS51371"/>
    </source>
</evidence>
<gene>
    <name evidence="5" type="ORF">C5O18_07885</name>
</gene>
<dbReference type="CDD" id="cd00038">
    <property type="entry name" value="CAP_ED"/>
    <property type="match status" value="1"/>
</dbReference>
<feature type="domain" description="CBS" evidence="4">
    <location>
        <begin position="182"/>
        <end position="240"/>
    </location>
</feature>
<dbReference type="InterPro" id="IPR018821">
    <property type="entry name" value="DUF294_put_nucleoTrafse_sb-bd"/>
</dbReference>
<organism evidence="5 6">
    <name type="scientific">Amnimonas aquatica</name>
    <dbReference type="NCBI Taxonomy" id="2094561"/>
    <lineage>
        <taxon>Bacteria</taxon>
        <taxon>Pseudomonadati</taxon>
        <taxon>Pseudomonadota</taxon>
        <taxon>Gammaproteobacteria</taxon>
        <taxon>Moraxellales</taxon>
        <taxon>Moraxellaceae</taxon>
        <taxon>Amnimonas</taxon>
    </lineage>
</organism>
<keyword evidence="1 2" id="KW-0129">CBS domain</keyword>
<proteinExistence type="predicted"/>
<dbReference type="SUPFAM" id="SSF51206">
    <property type="entry name" value="cAMP-binding domain-like"/>
    <property type="match status" value="1"/>
</dbReference>
<evidence type="ECO:0000256" key="1">
    <source>
        <dbReference type="ARBA" id="ARBA00023122"/>
    </source>
</evidence>
<dbReference type="InterPro" id="IPR005105">
    <property type="entry name" value="GlnD_Uridyltrans_N"/>
</dbReference>
<dbReference type="InterPro" id="IPR018490">
    <property type="entry name" value="cNMP-bd_dom_sf"/>
</dbReference>
<dbReference type="Gene3D" id="2.60.120.10">
    <property type="entry name" value="Jelly Rolls"/>
    <property type="match status" value="1"/>
</dbReference>
<dbReference type="AlphaFoldDB" id="A0A2P6ARE2"/>
<dbReference type="PROSITE" id="PS51371">
    <property type="entry name" value="CBS"/>
    <property type="match status" value="2"/>
</dbReference>
<dbReference type="RefSeq" id="WP_105192954.1">
    <property type="nucleotide sequence ID" value="NZ_PTQZ01000205.1"/>
</dbReference>
<dbReference type="PANTHER" id="PTHR43080:SF2">
    <property type="entry name" value="CBS DOMAIN-CONTAINING PROTEIN"/>
    <property type="match status" value="1"/>
</dbReference>
<dbReference type="InterPro" id="IPR046342">
    <property type="entry name" value="CBS_dom_sf"/>
</dbReference>
<feature type="domain" description="Cyclic nucleotide-binding" evidence="3">
    <location>
        <begin position="30"/>
        <end position="135"/>
    </location>
</feature>
<evidence type="ECO:0000313" key="5">
    <source>
        <dbReference type="EMBL" id="PQA36598.1"/>
    </source>
</evidence>
<dbReference type="InterPro" id="IPR000644">
    <property type="entry name" value="CBS_dom"/>
</dbReference>
<dbReference type="PANTHER" id="PTHR43080">
    <property type="entry name" value="CBS DOMAIN-CONTAINING PROTEIN CBSX3, MITOCHONDRIAL"/>
    <property type="match status" value="1"/>
</dbReference>
<dbReference type="EMBL" id="PTQZ01000205">
    <property type="protein sequence ID" value="PQA36598.1"/>
    <property type="molecule type" value="Genomic_DNA"/>
</dbReference>
<dbReference type="Gene3D" id="3.10.580.10">
    <property type="entry name" value="CBS-domain"/>
    <property type="match status" value="1"/>
</dbReference>
<dbReference type="InterPro" id="IPR014710">
    <property type="entry name" value="RmlC-like_jellyroll"/>
</dbReference>
<dbReference type="Proteomes" id="UP000243900">
    <property type="component" value="Unassembled WGS sequence"/>
</dbReference>